<keyword evidence="2" id="KW-1185">Reference proteome</keyword>
<sequence length="51" mass="5616">MKKGLNLSALAKQAAKIKIAKRLDSMEDAPFFKKKMEKGAKMLAIAGLPKR</sequence>
<evidence type="ECO:0000313" key="2">
    <source>
        <dbReference type="Proteomes" id="UP001319180"/>
    </source>
</evidence>
<dbReference type="RefSeq" id="WP_254089094.1">
    <property type="nucleotide sequence ID" value="NZ_JAHESC010000005.1"/>
</dbReference>
<proteinExistence type="predicted"/>
<comment type="caution">
    <text evidence="1">The sequence shown here is derived from an EMBL/GenBank/DDBJ whole genome shotgun (WGS) entry which is preliminary data.</text>
</comment>
<protein>
    <submittedName>
        <fullName evidence="1">Uncharacterized protein</fullName>
    </submittedName>
</protein>
<dbReference type="EMBL" id="JAHESC010000005">
    <property type="protein sequence ID" value="MBT1685842.1"/>
    <property type="molecule type" value="Genomic_DNA"/>
</dbReference>
<dbReference type="Proteomes" id="UP001319180">
    <property type="component" value="Unassembled WGS sequence"/>
</dbReference>
<dbReference type="AlphaFoldDB" id="A0AAP2DAR1"/>
<name>A0AAP2DAR1_9BACT</name>
<accession>A0AAP2DAR1</accession>
<organism evidence="1 2">
    <name type="scientific">Dawidia soli</name>
    <dbReference type="NCBI Taxonomy" id="2782352"/>
    <lineage>
        <taxon>Bacteria</taxon>
        <taxon>Pseudomonadati</taxon>
        <taxon>Bacteroidota</taxon>
        <taxon>Cytophagia</taxon>
        <taxon>Cytophagales</taxon>
        <taxon>Chryseotaleaceae</taxon>
        <taxon>Dawidia</taxon>
    </lineage>
</organism>
<evidence type="ECO:0000313" key="1">
    <source>
        <dbReference type="EMBL" id="MBT1685842.1"/>
    </source>
</evidence>
<gene>
    <name evidence="1" type="ORF">KK078_04705</name>
</gene>
<reference evidence="1 2" key="1">
    <citation type="submission" date="2021-05" db="EMBL/GenBank/DDBJ databases">
        <title>A Polyphasic approach of four new species of the genus Ohtaekwangia: Ohtaekwangia histidinii sp. nov., Ohtaekwangia cretensis sp. nov., Ohtaekwangia indiensis sp. nov., Ohtaekwangia reichenbachii sp. nov. from diverse environment.</title>
        <authorList>
            <person name="Octaviana S."/>
        </authorList>
    </citation>
    <scope>NUCLEOTIDE SEQUENCE [LARGE SCALE GENOMIC DNA]</scope>
    <source>
        <strain evidence="1 2">PWU37</strain>
    </source>
</reference>